<dbReference type="AlphaFoldDB" id="G0NJT5"/>
<comment type="similarity">
    <text evidence="3 13">Belongs to the XPF family.</text>
</comment>
<dbReference type="OrthoDB" id="5963188at2759"/>
<dbReference type="FunFam" id="1.10.150.670:FF:000011">
    <property type="entry name" value="Histone-lysine N-methyltransferase"/>
    <property type="match status" value="1"/>
</dbReference>
<evidence type="ECO:0000256" key="4">
    <source>
        <dbReference type="ARBA" id="ARBA00022722"/>
    </source>
</evidence>
<keyword evidence="9 13" id="KW-0460">Magnesium</keyword>
<evidence type="ECO:0000256" key="8">
    <source>
        <dbReference type="ARBA" id="ARBA00022801"/>
    </source>
</evidence>
<dbReference type="GO" id="GO:0006308">
    <property type="term" value="P:DNA catabolic process"/>
    <property type="evidence" value="ECO:0007669"/>
    <property type="project" value="UniProtKB-UniRule"/>
</dbReference>
<evidence type="ECO:0000256" key="7">
    <source>
        <dbReference type="ARBA" id="ARBA00022763"/>
    </source>
</evidence>
<name>G0NJT5_CAEBE</name>
<dbReference type="GO" id="GO:0048257">
    <property type="term" value="F:3'-flap endonuclease activity"/>
    <property type="evidence" value="ECO:0007669"/>
    <property type="project" value="TreeGrafter"/>
</dbReference>
<dbReference type="InterPro" id="IPR033309">
    <property type="entry name" value="Mus81"/>
</dbReference>
<evidence type="ECO:0000256" key="12">
    <source>
        <dbReference type="ARBA" id="ARBA00023242"/>
    </source>
</evidence>
<dbReference type="GO" id="GO:0048476">
    <property type="term" value="C:Holliday junction resolvase complex"/>
    <property type="evidence" value="ECO:0007669"/>
    <property type="project" value="UniProtKB-UniRule"/>
</dbReference>
<accession>G0NJT5</accession>
<dbReference type="InterPro" id="IPR042530">
    <property type="entry name" value="EME1/EME2_C"/>
</dbReference>
<dbReference type="GO" id="GO:0005634">
    <property type="term" value="C:nucleus"/>
    <property type="evidence" value="ECO:0007669"/>
    <property type="project" value="UniProtKB-SubCell"/>
</dbReference>
<reference evidence="16" key="1">
    <citation type="submission" date="2011-07" db="EMBL/GenBank/DDBJ databases">
        <authorList>
            <consortium name="Caenorhabditis brenneri Sequencing and Analysis Consortium"/>
            <person name="Wilson R.K."/>
        </authorList>
    </citation>
    <scope>NUCLEOTIDE SEQUENCE [LARGE SCALE GENOMIC DNA]</scope>
    <source>
        <strain evidence="16">PB2801</strain>
    </source>
</reference>
<dbReference type="EMBL" id="GL379896">
    <property type="protein sequence ID" value="EGT32557.1"/>
    <property type="molecule type" value="Genomic_DNA"/>
</dbReference>
<keyword evidence="10 13" id="KW-0233">DNA recombination</keyword>
<dbReference type="GO" id="GO:0000727">
    <property type="term" value="P:double-strand break repair via break-induced replication"/>
    <property type="evidence" value="ECO:0007669"/>
    <property type="project" value="UniProtKB-UniRule"/>
</dbReference>
<dbReference type="STRING" id="135651.G0NJT5"/>
<dbReference type="PANTHER" id="PTHR13451:SF0">
    <property type="entry name" value="CROSSOVER JUNCTION ENDONUCLEASE MUS81"/>
    <property type="match status" value="1"/>
</dbReference>
<dbReference type="OMA" id="CHKSAEF"/>
<evidence type="ECO:0000256" key="2">
    <source>
        <dbReference type="ARBA" id="ARBA00004123"/>
    </source>
</evidence>
<evidence type="ECO:0000256" key="5">
    <source>
        <dbReference type="ARBA" id="ARBA00022723"/>
    </source>
</evidence>
<evidence type="ECO:0000256" key="6">
    <source>
        <dbReference type="ARBA" id="ARBA00022759"/>
    </source>
</evidence>
<dbReference type="GO" id="GO:0009792">
    <property type="term" value="P:embryo development ending in birth or egg hatching"/>
    <property type="evidence" value="ECO:0007669"/>
    <property type="project" value="EnsemblMetazoa"/>
</dbReference>
<dbReference type="InterPro" id="IPR011335">
    <property type="entry name" value="Restrct_endonuc-II-like"/>
</dbReference>
<keyword evidence="12 13" id="KW-0539">Nucleus</keyword>
<sequence length="183" mass="20784">MDWVVERKTWDDLQSSIRGGRYDEQKARLSMAPMKNRVYLIEAASKGDVACEQAVASTLSNGGYLIQRCSDTRDTASFLKEITVLLQNKALTEEITGVPFNQLQNLLQKKKAETVKDAWIRQLMVCPGMSQSRAQAISDRFPSMTSLLVFFRQNGDDAPIKLLHVLPQLTRPITRNLFKFFVQ</sequence>
<evidence type="ECO:0000256" key="11">
    <source>
        <dbReference type="ARBA" id="ARBA00023204"/>
    </source>
</evidence>
<keyword evidence="5 13" id="KW-0479">Metal-binding</keyword>
<dbReference type="EC" id="3.1.22.-" evidence="13"/>
<keyword evidence="4 13" id="KW-0540">Nuclease</keyword>
<evidence type="ECO:0000256" key="9">
    <source>
        <dbReference type="ARBA" id="ARBA00022842"/>
    </source>
</evidence>
<dbReference type="GO" id="GO:0003677">
    <property type="term" value="F:DNA binding"/>
    <property type="evidence" value="ECO:0007669"/>
    <property type="project" value="UniProtKB-UniRule"/>
</dbReference>
<feature type="domain" description="ERCC4" evidence="14">
    <location>
        <begin position="3"/>
        <end position="81"/>
    </location>
</feature>
<gene>
    <name evidence="15" type="primary">Cbn-mus-81</name>
    <name evidence="15" type="ORF">CAEBREN_13182</name>
</gene>
<dbReference type="InParanoid" id="G0NJT5"/>
<keyword evidence="8 13" id="KW-0378">Hydrolase</keyword>
<protein>
    <recommendedName>
        <fullName evidence="13">Crossover junction endonuclease MUS81</fullName>
        <ecNumber evidence="13">3.1.22.-</ecNumber>
    </recommendedName>
</protein>
<dbReference type="Gene3D" id="3.40.50.10130">
    <property type="match status" value="1"/>
</dbReference>
<dbReference type="GO" id="GO:0031573">
    <property type="term" value="P:mitotic intra-S DNA damage checkpoint signaling"/>
    <property type="evidence" value="ECO:0007669"/>
    <property type="project" value="TreeGrafter"/>
</dbReference>
<evidence type="ECO:0000256" key="10">
    <source>
        <dbReference type="ARBA" id="ARBA00023172"/>
    </source>
</evidence>
<dbReference type="HOGENOM" id="CLU_1476443_0_0_1"/>
<comment type="function">
    <text evidence="13">Interacts with EME1 to form a DNA structure-specific endonuclease with substrate preference for branched DNA structures with a 5'-end at the branch nick. Typical substrates include 3'-flap structures, D-loops, replication forks and nicked Holliday junctions. May be required in mitosis for the processing of stalled or collapsed replication fork intermediates. May be required in meiosis for the repair of meiosis-specific double strand breaks subsequent to single-end invasion (SEI).</text>
</comment>
<dbReference type="InterPro" id="IPR047416">
    <property type="entry name" value="XPF_nuclease_Mus81"/>
</dbReference>
<dbReference type="GO" id="GO:0002164">
    <property type="term" value="P:larval development"/>
    <property type="evidence" value="ECO:0007669"/>
    <property type="project" value="EnsemblMetazoa"/>
</dbReference>
<comment type="cofactor">
    <cofactor evidence="1 13">
        <name>Mg(2+)</name>
        <dbReference type="ChEBI" id="CHEBI:18420"/>
    </cofactor>
</comment>
<comment type="subunit">
    <text evidence="13">Interacts with EME1.</text>
</comment>
<keyword evidence="11 13" id="KW-0234">DNA repair</keyword>
<evidence type="ECO:0000256" key="13">
    <source>
        <dbReference type="RuleBase" id="RU369042"/>
    </source>
</evidence>
<organism evidence="16">
    <name type="scientific">Caenorhabditis brenneri</name>
    <name type="common">Nematode worm</name>
    <dbReference type="NCBI Taxonomy" id="135651"/>
    <lineage>
        <taxon>Eukaryota</taxon>
        <taxon>Metazoa</taxon>
        <taxon>Ecdysozoa</taxon>
        <taxon>Nematoda</taxon>
        <taxon>Chromadorea</taxon>
        <taxon>Rhabditida</taxon>
        <taxon>Rhabditina</taxon>
        <taxon>Rhabditomorpha</taxon>
        <taxon>Rhabditoidea</taxon>
        <taxon>Rhabditidae</taxon>
        <taxon>Peloderinae</taxon>
        <taxon>Caenorhabditis</taxon>
    </lineage>
</organism>
<dbReference type="GO" id="GO:0040019">
    <property type="term" value="P:positive regulation of embryonic development"/>
    <property type="evidence" value="ECO:0007669"/>
    <property type="project" value="EnsemblMetazoa"/>
</dbReference>
<proteinExistence type="inferred from homology"/>
<evidence type="ECO:0000256" key="3">
    <source>
        <dbReference type="ARBA" id="ARBA00010015"/>
    </source>
</evidence>
<evidence type="ECO:0000313" key="16">
    <source>
        <dbReference type="Proteomes" id="UP000008068"/>
    </source>
</evidence>
<dbReference type="GO" id="GO:0046872">
    <property type="term" value="F:metal ion binding"/>
    <property type="evidence" value="ECO:0007669"/>
    <property type="project" value="UniProtKB-UniRule"/>
</dbReference>
<dbReference type="InterPro" id="IPR006166">
    <property type="entry name" value="ERCC4_domain"/>
</dbReference>
<evidence type="ECO:0000259" key="14">
    <source>
        <dbReference type="Pfam" id="PF02732"/>
    </source>
</evidence>
<evidence type="ECO:0000313" key="15">
    <source>
        <dbReference type="EMBL" id="EGT32557.1"/>
    </source>
</evidence>
<comment type="subcellular location">
    <subcellularLocation>
        <location evidence="2 13">Nucleus</location>
    </subcellularLocation>
</comment>
<keyword evidence="6 13" id="KW-0255">Endonuclease</keyword>
<dbReference type="Proteomes" id="UP000008068">
    <property type="component" value="Unassembled WGS sequence"/>
</dbReference>
<dbReference type="Gene3D" id="1.10.150.670">
    <property type="entry name" value="Crossover junction endonuclease EME1, DNA-binding domain"/>
    <property type="match status" value="1"/>
</dbReference>
<dbReference type="GO" id="GO:0019899">
    <property type="term" value="F:enzyme binding"/>
    <property type="evidence" value="ECO:0007669"/>
    <property type="project" value="EnsemblMetazoa"/>
</dbReference>
<dbReference type="CDD" id="cd20074">
    <property type="entry name" value="XPF_nuclease_Mus81"/>
    <property type="match status" value="1"/>
</dbReference>
<dbReference type="PANTHER" id="PTHR13451">
    <property type="entry name" value="CLASS II CROSSOVER JUNCTION ENDONUCLEASE MUS81"/>
    <property type="match status" value="1"/>
</dbReference>
<keyword evidence="7 13" id="KW-0227">DNA damage</keyword>
<keyword evidence="16" id="KW-1185">Reference proteome</keyword>
<dbReference type="eggNOG" id="KOG2379">
    <property type="taxonomic scope" value="Eukaryota"/>
</dbReference>
<dbReference type="GO" id="GO:0008821">
    <property type="term" value="F:crossover junction DNA endonuclease activity"/>
    <property type="evidence" value="ECO:0007669"/>
    <property type="project" value="UniProtKB-UniRule"/>
</dbReference>
<dbReference type="SUPFAM" id="SSF52980">
    <property type="entry name" value="Restriction endonuclease-like"/>
    <property type="match status" value="1"/>
</dbReference>
<dbReference type="Pfam" id="PF02732">
    <property type="entry name" value="ERCC4"/>
    <property type="match status" value="1"/>
</dbReference>
<dbReference type="GO" id="GO:0000712">
    <property type="term" value="P:resolution of meiotic recombination intermediates"/>
    <property type="evidence" value="ECO:0007669"/>
    <property type="project" value="EnsemblMetazoa"/>
</dbReference>
<evidence type="ECO:0000256" key="1">
    <source>
        <dbReference type="ARBA" id="ARBA00001946"/>
    </source>
</evidence>